<proteinExistence type="predicted"/>
<geneLocation type="plasmid" evidence="1">
    <name>3</name>
</geneLocation>
<name>A0A679JNU4_9HYPH</name>
<sequence>MTTRPVPAGLSDLADFRATPETATPEETRDVRAAAAAHGFIERSRLTPRKRRRPADEPMYSFTARVTVRSADRFIEWCEEERISYREGFERLVGLIPKDKAR</sequence>
<dbReference type="EMBL" id="LR743506">
    <property type="protein sequence ID" value="CAA2109007.1"/>
    <property type="molecule type" value="Genomic_DNA"/>
</dbReference>
<gene>
    <name evidence="1" type="ORF">MBUL_04500</name>
</gene>
<protein>
    <submittedName>
        <fullName evidence="1">Uncharacterized protein</fullName>
    </submittedName>
</protein>
<dbReference type="AlphaFoldDB" id="A0A679JNU4"/>
<organism evidence="1">
    <name type="scientific">Methylobacterium bullatum</name>
    <dbReference type="NCBI Taxonomy" id="570505"/>
    <lineage>
        <taxon>Bacteria</taxon>
        <taxon>Pseudomonadati</taxon>
        <taxon>Pseudomonadota</taxon>
        <taxon>Alphaproteobacteria</taxon>
        <taxon>Hyphomicrobiales</taxon>
        <taxon>Methylobacteriaceae</taxon>
        <taxon>Methylobacterium</taxon>
    </lineage>
</organism>
<accession>A0A679JNU4</accession>
<evidence type="ECO:0000313" key="1">
    <source>
        <dbReference type="EMBL" id="CAA2109007.1"/>
    </source>
</evidence>
<keyword evidence="1" id="KW-0614">Plasmid</keyword>
<reference evidence="1" key="1">
    <citation type="submission" date="2019-12" db="EMBL/GenBank/DDBJ databases">
        <authorList>
            <person name="Cremers G."/>
        </authorList>
    </citation>
    <scope>NUCLEOTIDE SEQUENCE</scope>
    <source>
        <strain evidence="1">Mbul1</strain>
        <plasmid evidence="1">3</plasmid>
    </source>
</reference>